<dbReference type="RefSeq" id="WP_177193771.1">
    <property type="nucleotide sequence ID" value="NZ_FOVP01000002.1"/>
</dbReference>
<evidence type="ECO:0000313" key="1">
    <source>
        <dbReference type="EMBL" id="SFN44538.1"/>
    </source>
</evidence>
<reference evidence="2" key="1">
    <citation type="submission" date="2016-10" db="EMBL/GenBank/DDBJ databases">
        <authorList>
            <person name="Varghese N."/>
            <person name="Submissions S."/>
        </authorList>
    </citation>
    <scope>NUCLEOTIDE SEQUENCE [LARGE SCALE GENOMIC DNA]</scope>
    <source>
        <strain evidence="2">DSM 28463</strain>
    </source>
</reference>
<protein>
    <submittedName>
        <fullName evidence="1">Uncharacterized protein</fullName>
    </submittedName>
</protein>
<gene>
    <name evidence="1" type="ORF">SAMN04487859_102250</name>
</gene>
<dbReference type="Proteomes" id="UP000198599">
    <property type="component" value="Unassembled WGS sequence"/>
</dbReference>
<sequence length="113" mass="12462">MKPLKLNKCIHGFPLLASSGQLIGYVESVDYDMITLKVVGWTICDDVTLVSGADQNKVVPNIVRPDVSIVCPELNTLERGNEVGFEATLDTTPDTAFILIHFNGEGYYFQLEV</sequence>
<organism evidence="1 2">
    <name type="scientific">Roseovarius lutimaris</name>
    <dbReference type="NCBI Taxonomy" id="1005928"/>
    <lineage>
        <taxon>Bacteria</taxon>
        <taxon>Pseudomonadati</taxon>
        <taxon>Pseudomonadota</taxon>
        <taxon>Alphaproteobacteria</taxon>
        <taxon>Rhodobacterales</taxon>
        <taxon>Roseobacteraceae</taxon>
        <taxon>Roseovarius</taxon>
    </lineage>
</organism>
<evidence type="ECO:0000313" key="2">
    <source>
        <dbReference type="Proteomes" id="UP000198599"/>
    </source>
</evidence>
<dbReference type="AlphaFoldDB" id="A0A1I4Z2W2"/>
<proteinExistence type="predicted"/>
<accession>A0A1I4Z2W2</accession>
<dbReference type="EMBL" id="FOVP01000002">
    <property type="protein sequence ID" value="SFN44538.1"/>
    <property type="molecule type" value="Genomic_DNA"/>
</dbReference>
<keyword evidence="2" id="KW-1185">Reference proteome</keyword>
<name>A0A1I4Z2W2_9RHOB</name>
<dbReference type="STRING" id="1005928.SAMN04487859_102250"/>